<proteinExistence type="predicted"/>
<protein>
    <submittedName>
        <fullName evidence="6">Transposase</fullName>
    </submittedName>
</protein>
<organism evidence="6">
    <name type="scientific">Hymenolepis diminuta</name>
    <name type="common">Rat tapeworm</name>
    <dbReference type="NCBI Taxonomy" id="6216"/>
    <lineage>
        <taxon>Eukaryota</taxon>
        <taxon>Metazoa</taxon>
        <taxon>Spiralia</taxon>
        <taxon>Lophotrochozoa</taxon>
        <taxon>Platyhelminthes</taxon>
        <taxon>Cestoda</taxon>
        <taxon>Eucestoda</taxon>
        <taxon>Cyclophyllidea</taxon>
        <taxon>Hymenolepididae</taxon>
        <taxon>Hymenolepis</taxon>
    </lineage>
</organism>
<gene>
    <name evidence="2" type="ORF">HDID_LOCUS3379</name>
    <name evidence="3" type="ORF">WMSIL1_LOCUS305</name>
</gene>
<dbReference type="AlphaFoldDB" id="A0A0R3SEZ8"/>
<dbReference type="EMBL" id="UYSG01001011">
    <property type="protein sequence ID" value="VDL31473.1"/>
    <property type="molecule type" value="Genomic_DNA"/>
</dbReference>
<feature type="transmembrane region" description="Helical" evidence="1">
    <location>
        <begin position="14"/>
        <end position="31"/>
    </location>
</feature>
<keyword evidence="1" id="KW-1133">Transmembrane helix</keyword>
<evidence type="ECO:0000313" key="6">
    <source>
        <dbReference type="WBParaSite" id="HDID_0000338101-mRNA-1"/>
    </source>
</evidence>
<evidence type="ECO:0000313" key="5">
    <source>
        <dbReference type="Proteomes" id="UP000321570"/>
    </source>
</evidence>
<dbReference type="Proteomes" id="UP000321570">
    <property type="component" value="Unassembled WGS sequence"/>
</dbReference>
<dbReference type="Proteomes" id="UP000274504">
    <property type="component" value="Unassembled WGS sequence"/>
</dbReference>
<name>A0A0R3SEZ8_HYMDI</name>
<evidence type="ECO:0000313" key="4">
    <source>
        <dbReference type="Proteomes" id="UP000274504"/>
    </source>
</evidence>
<accession>A0A0R3SEZ8</accession>
<reference evidence="6" key="1">
    <citation type="submission" date="2017-02" db="UniProtKB">
        <authorList>
            <consortium name="WormBaseParasite"/>
        </authorList>
    </citation>
    <scope>IDENTIFICATION</scope>
</reference>
<keyword evidence="1" id="KW-0472">Membrane</keyword>
<evidence type="ECO:0000313" key="2">
    <source>
        <dbReference type="EMBL" id="VDL31473.1"/>
    </source>
</evidence>
<sequence length="112" mass="13300">MILSAKSHSSIDDIQLPVLCEIGFAIFYYCLNKTDYKTFHNRSVIPHLVFRHKGPLNWFAILKRWFQLTEVDYKEQINSVLFEVPSSLFVYFRNPLLWVSPSQLLHQLNQRV</sequence>
<dbReference type="WBParaSite" id="HDID_0000338101-mRNA-1">
    <property type="protein sequence ID" value="HDID_0000338101-mRNA-1"/>
    <property type="gene ID" value="HDID_0000338101"/>
</dbReference>
<keyword evidence="1" id="KW-0812">Transmembrane</keyword>
<evidence type="ECO:0000313" key="3">
    <source>
        <dbReference type="EMBL" id="VUZ38882.1"/>
    </source>
</evidence>
<reference evidence="3 5" key="3">
    <citation type="submission" date="2019-07" db="EMBL/GenBank/DDBJ databases">
        <authorList>
            <person name="Jastrzebski P J."/>
            <person name="Paukszto L."/>
            <person name="Jastrzebski P J."/>
        </authorList>
    </citation>
    <scope>NUCLEOTIDE SEQUENCE [LARGE SCALE GENOMIC DNA]</scope>
    <source>
        <strain evidence="3 5">WMS-il1</strain>
    </source>
</reference>
<evidence type="ECO:0000256" key="1">
    <source>
        <dbReference type="SAM" id="Phobius"/>
    </source>
</evidence>
<reference evidence="2 4" key="2">
    <citation type="submission" date="2018-11" db="EMBL/GenBank/DDBJ databases">
        <authorList>
            <consortium name="Pathogen Informatics"/>
        </authorList>
    </citation>
    <scope>NUCLEOTIDE SEQUENCE [LARGE SCALE GENOMIC DNA]</scope>
</reference>
<keyword evidence="5" id="KW-1185">Reference proteome</keyword>
<dbReference type="EMBL" id="CABIJS010000009">
    <property type="protein sequence ID" value="VUZ38882.1"/>
    <property type="molecule type" value="Genomic_DNA"/>
</dbReference>